<dbReference type="GO" id="GO:0003677">
    <property type="term" value="F:DNA binding"/>
    <property type="evidence" value="ECO:0007669"/>
    <property type="project" value="InterPro"/>
</dbReference>
<comment type="similarity">
    <text evidence="2">Belongs to the eukaryotic RPA49/POLR1E RNA polymerase subunit family.</text>
</comment>
<gene>
    <name evidence="7" type="ORF">NKR23_g2405</name>
</gene>
<dbReference type="Proteomes" id="UP001174694">
    <property type="component" value="Unassembled WGS sequence"/>
</dbReference>
<proteinExistence type="inferred from homology"/>
<dbReference type="GO" id="GO:0006351">
    <property type="term" value="P:DNA-templated transcription"/>
    <property type="evidence" value="ECO:0007669"/>
    <property type="project" value="InterPro"/>
</dbReference>
<keyword evidence="3 7" id="KW-0240">DNA-directed RNA polymerase</keyword>
<reference evidence="7" key="1">
    <citation type="submission" date="2022-07" db="EMBL/GenBank/DDBJ databases">
        <title>Fungi with potential for degradation of polypropylene.</title>
        <authorList>
            <person name="Gostincar C."/>
        </authorList>
    </citation>
    <scope>NUCLEOTIDE SEQUENCE</scope>
    <source>
        <strain evidence="7">EXF-13308</strain>
    </source>
</reference>
<dbReference type="Pfam" id="PF06870">
    <property type="entry name" value="RNA_pol_I_A49"/>
    <property type="match status" value="1"/>
</dbReference>
<evidence type="ECO:0000256" key="1">
    <source>
        <dbReference type="ARBA" id="ARBA00004604"/>
    </source>
</evidence>
<protein>
    <submittedName>
        <fullName evidence="7">DNA-directed RNA polymerase I subunit rpa49</fullName>
    </submittedName>
</protein>
<comment type="subcellular location">
    <subcellularLocation>
        <location evidence="1">Nucleus</location>
        <location evidence="1">Nucleolus</location>
    </subcellularLocation>
</comment>
<evidence type="ECO:0000256" key="5">
    <source>
        <dbReference type="ARBA" id="ARBA00023242"/>
    </source>
</evidence>
<dbReference type="GO" id="GO:0005730">
    <property type="term" value="C:nucleolus"/>
    <property type="evidence" value="ECO:0007669"/>
    <property type="project" value="UniProtKB-SubCell"/>
</dbReference>
<evidence type="ECO:0000256" key="6">
    <source>
        <dbReference type="SAM" id="MobiDB-lite"/>
    </source>
</evidence>
<feature type="region of interest" description="Disordered" evidence="6">
    <location>
        <begin position="144"/>
        <end position="172"/>
    </location>
</feature>
<accession>A0AA38RXU7</accession>
<dbReference type="EMBL" id="JANBVO010000004">
    <property type="protein sequence ID" value="KAJ9155062.1"/>
    <property type="molecule type" value="Genomic_DNA"/>
</dbReference>
<comment type="caution">
    <text evidence="7">The sequence shown here is derived from an EMBL/GenBank/DDBJ whole genome shotgun (WGS) entry which is preliminary data.</text>
</comment>
<dbReference type="PANTHER" id="PTHR14440">
    <property type="entry name" value="DNA-DIRECTED RNA POLYMERASE I SUBUNIT RPA49"/>
    <property type="match status" value="1"/>
</dbReference>
<sequence length="437" mass="48787">MAEDKKRKRVEDSSTAQKKKKKSVARATQQDLTVKLASVLTPRVSPPIIAASPGLCVSAGAKFNTYSKAPSATPKRKKDRGAANQELLLHSSSHQKLDYTAREDKTKGSEVLKHYIGIFDPSTGQLDVVEAKKMVVRGVVRSQQAPEEALRPRDTTQSTSNLKTELGEEFGTRKAKKAIQSIKENAIKPSEGRGPSAADAAALDSIKEAAAVIPTRNELQAVVDSAKPIPKGNYDAMDIQDVYKPEELIGAEILNAIPVRDWHDAVKKGEPVSVRSRFVANRINRVGGSGENAMQRLRILRYLLFLMMFYFSSKMGKERGTRRLPLREQLRKELAPAPEPVIESIRRKFSDQGVIRKIHLDLIMTHCCVLASIIDSFEVNTWDLKEDLKLDQKQMNTYFSEVGAQVKPKKTEGRTDYIAKLALPLQFPKMKMQRGRR</sequence>
<evidence type="ECO:0000313" key="7">
    <source>
        <dbReference type="EMBL" id="KAJ9155062.1"/>
    </source>
</evidence>
<evidence type="ECO:0000256" key="4">
    <source>
        <dbReference type="ARBA" id="ARBA00023163"/>
    </source>
</evidence>
<organism evidence="7 8">
    <name type="scientific">Pleurostoma richardsiae</name>
    <dbReference type="NCBI Taxonomy" id="41990"/>
    <lineage>
        <taxon>Eukaryota</taxon>
        <taxon>Fungi</taxon>
        <taxon>Dikarya</taxon>
        <taxon>Ascomycota</taxon>
        <taxon>Pezizomycotina</taxon>
        <taxon>Sordariomycetes</taxon>
        <taxon>Sordariomycetidae</taxon>
        <taxon>Calosphaeriales</taxon>
        <taxon>Pleurostomataceae</taxon>
        <taxon>Pleurostoma</taxon>
    </lineage>
</organism>
<keyword evidence="8" id="KW-1185">Reference proteome</keyword>
<name>A0AA38RXU7_9PEZI</name>
<keyword evidence="5" id="KW-0539">Nucleus</keyword>
<evidence type="ECO:0000313" key="8">
    <source>
        <dbReference type="Proteomes" id="UP001174694"/>
    </source>
</evidence>
<evidence type="ECO:0000256" key="2">
    <source>
        <dbReference type="ARBA" id="ARBA00009430"/>
    </source>
</evidence>
<keyword evidence="4" id="KW-0804">Transcription</keyword>
<dbReference type="GO" id="GO:0000428">
    <property type="term" value="C:DNA-directed RNA polymerase complex"/>
    <property type="evidence" value="ECO:0007669"/>
    <property type="project" value="UniProtKB-KW"/>
</dbReference>
<dbReference type="AlphaFoldDB" id="A0AA38RXU7"/>
<feature type="region of interest" description="Disordered" evidence="6">
    <location>
        <begin position="1"/>
        <end position="28"/>
    </location>
</feature>
<dbReference type="InterPro" id="IPR009668">
    <property type="entry name" value="RNA_pol-assoc_fac_A49-like"/>
</dbReference>
<evidence type="ECO:0000256" key="3">
    <source>
        <dbReference type="ARBA" id="ARBA00022478"/>
    </source>
</evidence>